<keyword evidence="10" id="KW-1185">Reference proteome</keyword>
<feature type="non-terminal residue" evidence="9">
    <location>
        <position position="1"/>
    </location>
</feature>
<evidence type="ECO:0000256" key="8">
    <source>
        <dbReference type="RuleBase" id="RU000461"/>
    </source>
</evidence>
<proteinExistence type="inferred from homology"/>
<evidence type="ECO:0000313" key="9">
    <source>
        <dbReference type="EMBL" id="OMO76458.1"/>
    </source>
</evidence>
<dbReference type="InterPro" id="IPR036396">
    <property type="entry name" value="Cyt_P450_sf"/>
</dbReference>
<comment type="similarity">
    <text evidence="1 8">Belongs to the cytochrome P450 family.</text>
</comment>
<dbReference type="InterPro" id="IPR017972">
    <property type="entry name" value="Cyt_P450_CS"/>
</dbReference>
<feature type="binding site" description="axial binding residue" evidence="7">
    <location>
        <position position="144"/>
    </location>
    <ligand>
        <name>heme</name>
        <dbReference type="ChEBI" id="CHEBI:30413"/>
    </ligand>
    <ligandPart>
        <name>Fe</name>
        <dbReference type="ChEBI" id="CHEBI:18248"/>
    </ligandPart>
</feature>
<reference evidence="10" key="1">
    <citation type="submission" date="2013-09" db="EMBL/GenBank/DDBJ databases">
        <title>Corchorus olitorius genome sequencing.</title>
        <authorList>
            <person name="Alam M."/>
            <person name="Haque M.S."/>
            <person name="Islam M.S."/>
            <person name="Emdad E.M."/>
            <person name="Islam M.M."/>
            <person name="Ahmed B."/>
            <person name="Halim A."/>
            <person name="Hossen Q.M.M."/>
            <person name="Hossain M.Z."/>
            <person name="Ahmed R."/>
            <person name="Khan M.M."/>
            <person name="Islam R."/>
            <person name="Rashid M.M."/>
            <person name="Khan S.A."/>
            <person name="Rahman M.S."/>
            <person name="Alam M."/>
            <person name="Yahiya A.S."/>
            <person name="Khan M.S."/>
            <person name="Azam M.S."/>
            <person name="Haque T."/>
            <person name="Lashkar M.Z.H."/>
            <person name="Akhand A.I."/>
            <person name="Morshed G."/>
            <person name="Roy S."/>
            <person name="Uddin K.S."/>
            <person name="Rabeya T."/>
            <person name="Hossain A.S."/>
            <person name="Chowdhury A."/>
            <person name="Snigdha A.R."/>
            <person name="Mortoza M.S."/>
            <person name="Matin S.A."/>
            <person name="Hoque S.M.E."/>
            <person name="Islam M.K."/>
            <person name="Roy D.K."/>
            <person name="Haider R."/>
            <person name="Moosa M.M."/>
            <person name="Elias S.M."/>
            <person name="Hasan A.M."/>
            <person name="Jahan S."/>
            <person name="Shafiuddin M."/>
            <person name="Mahmood N."/>
            <person name="Shommy N.S."/>
        </authorList>
    </citation>
    <scope>NUCLEOTIDE SEQUENCE [LARGE SCALE GENOMIC DNA]</scope>
    <source>
        <strain evidence="10">cv. O-4</strain>
    </source>
</reference>
<evidence type="ECO:0000313" key="10">
    <source>
        <dbReference type="Proteomes" id="UP000187203"/>
    </source>
</evidence>
<dbReference type="GO" id="GO:0016705">
    <property type="term" value="F:oxidoreductase activity, acting on paired donors, with incorporation or reduction of molecular oxygen"/>
    <property type="evidence" value="ECO:0007669"/>
    <property type="project" value="InterPro"/>
</dbReference>
<dbReference type="GO" id="GO:0020037">
    <property type="term" value="F:heme binding"/>
    <property type="evidence" value="ECO:0007669"/>
    <property type="project" value="InterPro"/>
</dbReference>
<accession>A0A1R3I1K1</accession>
<evidence type="ECO:0000256" key="3">
    <source>
        <dbReference type="ARBA" id="ARBA00022723"/>
    </source>
</evidence>
<dbReference type="SUPFAM" id="SSF48264">
    <property type="entry name" value="Cytochrome P450"/>
    <property type="match status" value="1"/>
</dbReference>
<evidence type="ECO:0000256" key="4">
    <source>
        <dbReference type="ARBA" id="ARBA00023002"/>
    </source>
</evidence>
<organism evidence="9 10">
    <name type="scientific">Corchorus olitorius</name>
    <dbReference type="NCBI Taxonomy" id="93759"/>
    <lineage>
        <taxon>Eukaryota</taxon>
        <taxon>Viridiplantae</taxon>
        <taxon>Streptophyta</taxon>
        <taxon>Embryophyta</taxon>
        <taxon>Tracheophyta</taxon>
        <taxon>Spermatophyta</taxon>
        <taxon>Magnoliopsida</taxon>
        <taxon>eudicotyledons</taxon>
        <taxon>Gunneridae</taxon>
        <taxon>Pentapetalae</taxon>
        <taxon>rosids</taxon>
        <taxon>malvids</taxon>
        <taxon>Malvales</taxon>
        <taxon>Malvaceae</taxon>
        <taxon>Grewioideae</taxon>
        <taxon>Apeibeae</taxon>
        <taxon>Corchorus</taxon>
    </lineage>
</organism>
<evidence type="ECO:0000256" key="5">
    <source>
        <dbReference type="ARBA" id="ARBA00023004"/>
    </source>
</evidence>
<sequence length="207" mass="23185">DMLIGASNAPMTAIEWTMSHLLNNSNALDKSIEEIEFHVGHEKLVDEVDLPKLNYLQNVISESLRLHPPVPLLIPHISSHECTIGGYEIPKDTILLVNVWAIQRDPKLWGKEATSFKPERFENGKKFEGYNSKLLPFGLGRRSCPGMELGNRVVGLALGCLLQCFEWKRVGEEEIDMTELGKGLNLDKGEPLQALCRPRGMAKKLLS</sequence>
<comment type="cofactor">
    <cofactor evidence="7">
        <name>heme</name>
        <dbReference type="ChEBI" id="CHEBI:30413"/>
    </cofactor>
</comment>
<keyword evidence="6 8" id="KW-0503">Monooxygenase</keyword>
<dbReference type="EMBL" id="AWUE01019085">
    <property type="protein sequence ID" value="OMO76458.1"/>
    <property type="molecule type" value="Genomic_DNA"/>
</dbReference>
<dbReference type="Proteomes" id="UP000187203">
    <property type="component" value="Unassembled WGS sequence"/>
</dbReference>
<dbReference type="GO" id="GO:0004497">
    <property type="term" value="F:monooxygenase activity"/>
    <property type="evidence" value="ECO:0007669"/>
    <property type="project" value="UniProtKB-KW"/>
</dbReference>
<keyword evidence="4 8" id="KW-0560">Oxidoreductase</keyword>
<keyword evidence="2 7" id="KW-0349">Heme</keyword>
<dbReference type="InterPro" id="IPR001128">
    <property type="entry name" value="Cyt_P450"/>
</dbReference>
<dbReference type="GO" id="GO:0005506">
    <property type="term" value="F:iron ion binding"/>
    <property type="evidence" value="ECO:0007669"/>
    <property type="project" value="InterPro"/>
</dbReference>
<evidence type="ECO:0000256" key="6">
    <source>
        <dbReference type="ARBA" id="ARBA00023033"/>
    </source>
</evidence>
<dbReference type="PRINTS" id="PR00385">
    <property type="entry name" value="P450"/>
</dbReference>
<keyword evidence="3 7" id="KW-0479">Metal-binding</keyword>
<keyword evidence="5 7" id="KW-0408">Iron</keyword>
<name>A0A1R3I1K1_9ROSI</name>
<dbReference type="PANTHER" id="PTHR47947:SF3">
    <property type="entry name" value="CYTOCHROME P450 81D1-LIKE"/>
    <property type="match status" value="1"/>
</dbReference>
<evidence type="ECO:0000256" key="1">
    <source>
        <dbReference type="ARBA" id="ARBA00010617"/>
    </source>
</evidence>
<dbReference type="PRINTS" id="PR00463">
    <property type="entry name" value="EP450I"/>
</dbReference>
<dbReference type="PANTHER" id="PTHR47947">
    <property type="entry name" value="CYTOCHROME P450 82C3-RELATED"/>
    <property type="match status" value="1"/>
</dbReference>
<dbReference type="PROSITE" id="PS00086">
    <property type="entry name" value="CYTOCHROME_P450"/>
    <property type="match status" value="1"/>
</dbReference>
<dbReference type="Pfam" id="PF00067">
    <property type="entry name" value="p450"/>
    <property type="match status" value="1"/>
</dbReference>
<protein>
    <submittedName>
        <fullName evidence="9">Cytochrome P450</fullName>
    </submittedName>
</protein>
<comment type="caution">
    <text evidence="9">The sequence shown here is derived from an EMBL/GenBank/DDBJ whole genome shotgun (WGS) entry which is preliminary data.</text>
</comment>
<evidence type="ECO:0000256" key="2">
    <source>
        <dbReference type="ARBA" id="ARBA00022617"/>
    </source>
</evidence>
<dbReference type="InterPro" id="IPR002401">
    <property type="entry name" value="Cyt_P450_E_grp-I"/>
</dbReference>
<evidence type="ECO:0000256" key="7">
    <source>
        <dbReference type="PIRSR" id="PIRSR602401-1"/>
    </source>
</evidence>
<dbReference type="OrthoDB" id="1055148at2759"/>
<dbReference type="AlphaFoldDB" id="A0A1R3I1K1"/>
<dbReference type="Gene3D" id="1.10.630.10">
    <property type="entry name" value="Cytochrome P450"/>
    <property type="match status" value="1"/>
</dbReference>
<gene>
    <name evidence="9" type="ORF">COLO4_25559</name>
</gene>
<dbReference type="STRING" id="93759.A0A1R3I1K1"/>
<dbReference type="InterPro" id="IPR050651">
    <property type="entry name" value="Plant_Cytochrome_P450_Monoox"/>
</dbReference>